<dbReference type="PROSITE" id="PS00560">
    <property type="entry name" value="CARBOXYPEPT_SER_HIS"/>
    <property type="match status" value="1"/>
</dbReference>
<dbReference type="Proteomes" id="UP000489600">
    <property type="component" value="Unassembled WGS sequence"/>
</dbReference>
<comment type="subcellular location">
    <subcellularLocation>
        <location evidence="1">Secreted</location>
    </subcellularLocation>
</comment>
<proteinExistence type="inferred from homology"/>
<dbReference type="FunFam" id="3.40.50.11320:FF:000002">
    <property type="entry name" value="Carboxypeptidase"/>
    <property type="match status" value="1"/>
</dbReference>
<dbReference type="GO" id="GO:0005576">
    <property type="term" value="C:extracellular region"/>
    <property type="evidence" value="ECO:0007669"/>
    <property type="project" value="UniProtKB-SubCell"/>
</dbReference>
<evidence type="ECO:0000256" key="8">
    <source>
        <dbReference type="ARBA" id="ARBA00023180"/>
    </source>
</evidence>
<comment type="function">
    <text evidence="9">Probable carboxypeptidase.</text>
</comment>
<sequence length="478" mass="54317">MEKQQNWSLIACVFLFLSLASQIQCTSQSHSNAIRRINGPSFRTTVSRVNQQKLKKKDLIKRLPGQPSVKFRQYGGYVAVNESAGQFLYYYFVESIKTNDSSPLVIWFNGGPGCSSLTSAFQSHGPFRIHSDGKTLYHNPYSWNNANMLYVEAPVQVGFSYTNTPFTYFDSQGDSLTAEDNYIFLVKWLERFPEYKGREFYIAAQSYGGHYGPQLAQLILHRKTQTFINLRGMILGNPAFDNEIDSKGNDEYLVGHAYITKELLAHKNQICGSTIKINVFSECGKADAKISMLTRQLDLYNIYAHVCLNSTVTSKPKKYTTVIEFDPCSTHYMTAYLNRENVQKAMHANTTKLSYPWRQCMDNTGMYYNSTDLDVSMLPTLHELMGKGIRILVYSGDLDAMVSVTSTMHVLEKLNLTVEKTWRPWFSGREMGGYTEEYKGNFTYATVRGAGHSVPSDQPIRALTLFTSFIRNTPLPHL</sequence>
<evidence type="ECO:0000256" key="6">
    <source>
        <dbReference type="ARBA" id="ARBA00022801"/>
    </source>
</evidence>
<keyword evidence="3" id="KW-0121">Carboxypeptidase</keyword>
<keyword evidence="8" id="KW-0325">Glycoprotein</keyword>
<accession>A0A565BC38</accession>
<keyword evidence="4" id="KW-0645">Protease</keyword>
<keyword evidence="5 10" id="KW-0732">Signal</keyword>
<dbReference type="EMBL" id="CABITT030000003">
    <property type="protein sequence ID" value="VVA99187.1"/>
    <property type="molecule type" value="Genomic_DNA"/>
</dbReference>
<gene>
    <name evidence="11" type="ORF">ANE_LOCUS9632</name>
</gene>
<evidence type="ECO:0000256" key="7">
    <source>
        <dbReference type="ARBA" id="ARBA00023157"/>
    </source>
</evidence>
<dbReference type="PANTHER" id="PTHR11802:SF132">
    <property type="entry name" value="SERINE CARBOXYPEPTIDASE-LIKE 36-RELATED"/>
    <property type="match status" value="1"/>
</dbReference>
<feature type="signal peptide" evidence="10">
    <location>
        <begin position="1"/>
        <end position="25"/>
    </location>
</feature>
<evidence type="ECO:0000256" key="5">
    <source>
        <dbReference type="ARBA" id="ARBA00022729"/>
    </source>
</evidence>
<dbReference type="Gene3D" id="6.10.250.940">
    <property type="match status" value="1"/>
</dbReference>
<dbReference type="Gene3D" id="3.40.50.11320">
    <property type="match status" value="1"/>
</dbReference>
<dbReference type="OrthoDB" id="443318at2759"/>
<keyword evidence="12" id="KW-1185">Reference proteome</keyword>
<reference evidence="11" key="1">
    <citation type="submission" date="2019-07" db="EMBL/GenBank/DDBJ databases">
        <authorList>
            <person name="Dittberner H."/>
        </authorList>
    </citation>
    <scope>NUCLEOTIDE SEQUENCE [LARGE SCALE GENOMIC DNA]</scope>
</reference>
<comment type="similarity">
    <text evidence="2">Belongs to the peptidase S10 family.</text>
</comment>
<dbReference type="FunFam" id="3.40.50.1820:FF:000211">
    <property type="entry name" value="Carboxypeptidase"/>
    <property type="match status" value="1"/>
</dbReference>
<evidence type="ECO:0000256" key="1">
    <source>
        <dbReference type="ARBA" id="ARBA00004613"/>
    </source>
</evidence>
<evidence type="ECO:0000256" key="10">
    <source>
        <dbReference type="SAM" id="SignalP"/>
    </source>
</evidence>
<dbReference type="PANTHER" id="PTHR11802">
    <property type="entry name" value="SERINE PROTEASE FAMILY S10 SERINE CARBOXYPEPTIDASE"/>
    <property type="match status" value="1"/>
</dbReference>
<evidence type="ECO:0000256" key="4">
    <source>
        <dbReference type="ARBA" id="ARBA00022670"/>
    </source>
</evidence>
<dbReference type="SUPFAM" id="SSF53474">
    <property type="entry name" value="alpha/beta-Hydrolases"/>
    <property type="match status" value="1"/>
</dbReference>
<dbReference type="InterPro" id="IPR029058">
    <property type="entry name" value="AB_hydrolase_fold"/>
</dbReference>
<evidence type="ECO:0000313" key="11">
    <source>
        <dbReference type="EMBL" id="VVA99187.1"/>
    </source>
</evidence>
<dbReference type="AlphaFoldDB" id="A0A565BC38"/>
<dbReference type="InterPro" id="IPR001563">
    <property type="entry name" value="Peptidase_S10"/>
</dbReference>
<name>A0A565BC38_9BRAS</name>
<dbReference type="GO" id="GO:0004185">
    <property type="term" value="F:serine-type carboxypeptidase activity"/>
    <property type="evidence" value="ECO:0007669"/>
    <property type="project" value="InterPro"/>
</dbReference>
<evidence type="ECO:0000256" key="9">
    <source>
        <dbReference type="ARBA" id="ARBA00037399"/>
    </source>
</evidence>
<evidence type="ECO:0008006" key="13">
    <source>
        <dbReference type="Google" id="ProtNLM"/>
    </source>
</evidence>
<organism evidence="11 12">
    <name type="scientific">Arabis nemorensis</name>
    <dbReference type="NCBI Taxonomy" id="586526"/>
    <lineage>
        <taxon>Eukaryota</taxon>
        <taxon>Viridiplantae</taxon>
        <taxon>Streptophyta</taxon>
        <taxon>Embryophyta</taxon>
        <taxon>Tracheophyta</taxon>
        <taxon>Spermatophyta</taxon>
        <taxon>Magnoliopsida</taxon>
        <taxon>eudicotyledons</taxon>
        <taxon>Gunneridae</taxon>
        <taxon>Pentapetalae</taxon>
        <taxon>rosids</taxon>
        <taxon>malvids</taxon>
        <taxon>Brassicales</taxon>
        <taxon>Brassicaceae</taxon>
        <taxon>Arabideae</taxon>
        <taxon>Arabis</taxon>
    </lineage>
</organism>
<dbReference type="PRINTS" id="PR00724">
    <property type="entry name" value="CRBOXYPTASEC"/>
</dbReference>
<feature type="chain" id="PRO_5021946094" description="Carboxypeptidase" evidence="10">
    <location>
        <begin position="26"/>
        <end position="478"/>
    </location>
</feature>
<dbReference type="GO" id="GO:0006508">
    <property type="term" value="P:proteolysis"/>
    <property type="evidence" value="ECO:0007669"/>
    <property type="project" value="UniProtKB-KW"/>
</dbReference>
<evidence type="ECO:0000256" key="3">
    <source>
        <dbReference type="ARBA" id="ARBA00022645"/>
    </source>
</evidence>
<dbReference type="InterPro" id="IPR033124">
    <property type="entry name" value="Ser_caboxypep_his_AS"/>
</dbReference>
<dbReference type="Gene3D" id="3.40.50.1820">
    <property type="entry name" value="alpha/beta hydrolase"/>
    <property type="match status" value="1"/>
</dbReference>
<keyword evidence="6" id="KW-0378">Hydrolase</keyword>
<comment type="caution">
    <text evidence="11">The sequence shown here is derived from an EMBL/GenBank/DDBJ whole genome shotgun (WGS) entry which is preliminary data.</text>
</comment>
<keyword evidence="7" id="KW-1015">Disulfide bond</keyword>
<dbReference type="GO" id="GO:0005773">
    <property type="term" value="C:vacuole"/>
    <property type="evidence" value="ECO:0007669"/>
    <property type="project" value="TreeGrafter"/>
</dbReference>
<evidence type="ECO:0000313" key="12">
    <source>
        <dbReference type="Proteomes" id="UP000489600"/>
    </source>
</evidence>
<evidence type="ECO:0000256" key="2">
    <source>
        <dbReference type="ARBA" id="ARBA00009431"/>
    </source>
</evidence>
<dbReference type="Pfam" id="PF00450">
    <property type="entry name" value="Peptidase_S10"/>
    <property type="match status" value="1"/>
</dbReference>
<protein>
    <recommendedName>
        <fullName evidence="13">Carboxypeptidase</fullName>
    </recommendedName>
</protein>